<accession>V5Q7P5</accession>
<gene>
    <name evidence="1" type="ORF">Paz_16</name>
</gene>
<dbReference type="OrthoDB" id="28445at10239"/>
<evidence type="ECO:0000313" key="2">
    <source>
        <dbReference type="Proteomes" id="UP000018622"/>
    </source>
</evidence>
<sequence length="108" mass="12303">MNYENLTQARHQAERVLTHITLHRQAVRHGLVAKPDVSYRALHEWAESLKNIQSLVTVKRAARTTVKLLFNARRLWVGVHYSPANRRWCVNLLPGVTICITKAGGVEP</sequence>
<dbReference type="EMBL" id="KF626666">
    <property type="protein sequence ID" value="AHB12113.1"/>
    <property type="molecule type" value="Genomic_DNA"/>
</dbReference>
<dbReference type="RefSeq" id="YP_008858891.1">
    <property type="nucleotide sequence ID" value="NC_022982.1"/>
</dbReference>
<keyword evidence="2" id="KW-1185">Reference proteome</keyword>
<dbReference type="Proteomes" id="UP000018622">
    <property type="component" value="Segment"/>
</dbReference>
<protein>
    <submittedName>
        <fullName evidence="1">Uncharacterized protein</fullName>
    </submittedName>
</protein>
<dbReference type="GeneID" id="17777795"/>
<proteinExistence type="predicted"/>
<name>V5Q7P5_9CAUD</name>
<dbReference type="KEGG" id="vg:17777795"/>
<organism evidence="1 2">
    <name type="scientific">Xylella phage Paz</name>
    <dbReference type="NCBI Taxonomy" id="1415145"/>
    <lineage>
        <taxon>Viruses</taxon>
        <taxon>Duplodnaviria</taxon>
        <taxon>Heunggongvirae</taxon>
        <taxon>Uroviricota</taxon>
        <taxon>Caudoviricetes</taxon>
        <taxon>Autographivirales</taxon>
        <taxon>Autonotataviridae</taxon>
        <taxon>Gujervirinae</taxon>
        <taxon>Pazvirus</taxon>
        <taxon>Pazvirus paz</taxon>
    </lineage>
</organism>
<reference evidence="1 2" key="1">
    <citation type="journal article" date="2014" name="J. Bacteriol.">
        <title>Characterization of novel virulent broad-host-range phages of Xylella fastidiosa and Xanthomonas.</title>
        <authorList>
            <person name="Ahern S.J."/>
            <person name="Das M."/>
            <person name="Bhowmick T.S."/>
            <person name="Young R."/>
            <person name="Gonzalez C.F."/>
        </authorList>
    </citation>
    <scope>NUCLEOTIDE SEQUENCE [LARGE SCALE GENOMIC DNA]</scope>
</reference>
<evidence type="ECO:0000313" key="1">
    <source>
        <dbReference type="EMBL" id="AHB12113.1"/>
    </source>
</evidence>